<dbReference type="InterPro" id="IPR028098">
    <property type="entry name" value="Glyco_trans_4-like_N"/>
</dbReference>
<dbReference type="SUPFAM" id="SSF53756">
    <property type="entry name" value="UDP-Glycosyltransferase/glycogen phosphorylase"/>
    <property type="match status" value="1"/>
</dbReference>
<dbReference type="Proteomes" id="UP000282832">
    <property type="component" value="Unassembled WGS sequence"/>
</dbReference>
<evidence type="ECO:0000259" key="2">
    <source>
        <dbReference type="Pfam" id="PF13439"/>
    </source>
</evidence>
<dbReference type="Gene3D" id="3.40.50.2000">
    <property type="entry name" value="Glycogen Phosphorylase B"/>
    <property type="match status" value="2"/>
</dbReference>
<dbReference type="GO" id="GO:0016757">
    <property type="term" value="F:glycosyltransferase activity"/>
    <property type="evidence" value="ECO:0007669"/>
    <property type="project" value="InterPro"/>
</dbReference>
<sequence>MNPMKIAMLSFHHNNGGAAIACGRLVKALRENGHEVHWIVQEGGISKEYDSLGNTFFQKIGNYIRFVAERLYFLPFEKNKSIRFLFNPGIFGQNLSHHPSIQSADIIHLHFTNFGFLSIQNIQQLLALGKPVFWTLHDMWAFTGGCHHSGTCENYQSQCGFCEEFIKKPAKNDLSNQLWQKKLKAFKAPNLQVITCSNWLKQRAQKSSILKNHNISAIPNTLDSHQIFVPNPKEKAKKALDLNTDLPLLLFVAVRPNAIKKGFKQFIEAIKILESQTNFQIGIVGNVIDKSVFESIKTKIHFFGHISELEKMAMIYQAADTYITTSLEENLPNTIMEAMACGTPCVGFEIGGIPEMIDHQKNGYVAKAFDTADFAHGILETIKNKESWGKLARVKVEEQYAEKIIVQKHLEVYQNALNNEV</sequence>
<reference evidence="3 4" key="1">
    <citation type="submission" date="2019-01" db="EMBL/GenBank/DDBJ databases">
        <authorList>
            <person name="Chen W.-M."/>
        </authorList>
    </citation>
    <scope>NUCLEOTIDE SEQUENCE [LARGE SCALE GENOMIC DNA]</scope>
    <source>
        <strain evidence="3 4">FSY-15</strain>
    </source>
</reference>
<dbReference type="InterPro" id="IPR001296">
    <property type="entry name" value="Glyco_trans_1"/>
</dbReference>
<dbReference type="PANTHER" id="PTHR45947:SF3">
    <property type="entry name" value="SULFOQUINOVOSYL TRANSFERASE SQD2"/>
    <property type="match status" value="1"/>
</dbReference>
<accession>A0A437PTI9</accession>
<dbReference type="OrthoDB" id="9768685at2"/>
<evidence type="ECO:0000259" key="1">
    <source>
        <dbReference type="Pfam" id="PF00534"/>
    </source>
</evidence>
<feature type="domain" description="Glycosyltransferase subfamily 4-like N-terminal" evidence="2">
    <location>
        <begin position="16"/>
        <end position="223"/>
    </location>
</feature>
<name>A0A437PTI9_9BACT</name>
<protein>
    <submittedName>
        <fullName evidence="3">Glycosyltransferase</fullName>
    </submittedName>
</protein>
<proteinExistence type="predicted"/>
<comment type="caution">
    <text evidence="3">The sequence shown here is derived from an EMBL/GenBank/DDBJ whole genome shotgun (WGS) entry which is preliminary data.</text>
</comment>
<evidence type="ECO:0000313" key="4">
    <source>
        <dbReference type="Proteomes" id="UP000282832"/>
    </source>
</evidence>
<organism evidence="3 4">
    <name type="scientific">Sandaracinomonas limnophila</name>
    <dbReference type="NCBI Taxonomy" id="1862386"/>
    <lineage>
        <taxon>Bacteria</taxon>
        <taxon>Pseudomonadati</taxon>
        <taxon>Bacteroidota</taxon>
        <taxon>Cytophagia</taxon>
        <taxon>Cytophagales</taxon>
        <taxon>Flectobacillaceae</taxon>
        <taxon>Sandaracinomonas</taxon>
    </lineage>
</organism>
<gene>
    <name evidence="3" type="ORF">EOJ36_03745</name>
</gene>
<dbReference type="AlphaFoldDB" id="A0A437PTI9"/>
<dbReference type="PANTHER" id="PTHR45947">
    <property type="entry name" value="SULFOQUINOVOSYL TRANSFERASE SQD2"/>
    <property type="match status" value="1"/>
</dbReference>
<keyword evidence="4" id="KW-1185">Reference proteome</keyword>
<dbReference type="EMBL" id="SACY01000002">
    <property type="protein sequence ID" value="RVU25540.1"/>
    <property type="molecule type" value="Genomic_DNA"/>
</dbReference>
<dbReference type="Pfam" id="PF13439">
    <property type="entry name" value="Glyco_transf_4"/>
    <property type="match status" value="1"/>
</dbReference>
<dbReference type="InterPro" id="IPR050194">
    <property type="entry name" value="Glycosyltransferase_grp1"/>
</dbReference>
<evidence type="ECO:0000313" key="3">
    <source>
        <dbReference type="EMBL" id="RVU25540.1"/>
    </source>
</evidence>
<dbReference type="Pfam" id="PF00534">
    <property type="entry name" value="Glycos_transf_1"/>
    <property type="match status" value="1"/>
</dbReference>
<dbReference type="PROSITE" id="PS51257">
    <property type="entry name" value="PROKAR_LIPOPROTEIN"/>
    <property type="match status" value="1"/>
</dbReference>
<feature type="domain" description="Glycosyl transferase family 1" evidence="1">
    <location>
        <begin position="233"/>
        <end position="387"/>
    </location>
</feature>
<keyword evidence="3" id="KW-0808">Transferase</keyword>